<evidence type="ECO:0000256" key="6">
    <source>
        <dbReference type="ARBA" id="ARBA00022989"/>
    </source>
</evidence>
<dbReference type="GO" id="GO:0009247">
    <property type="term" value="P:glycolipid biosynthetic process"/>
    <property type="evidence" value="ECO:0007669"/>
    <property type="project" value="InterPro"/>
</dbReference>
<evidence type="ECO:0000256" key="4">
    <source>
        <dbReference type="ARBA" id="ARBA00022692"/>
    </source>
</evidence>
<dbReference type="PANTHER" id="PTHR14647:SF86">
    <property type="entry name" value="GALACTOSE-3-O-SULFOTRANSFERASE"/>
    <property type="match status" value="1"/>
</dbReference>
<proteinExistence type="inferred from homology"/>
<comment type="subcellular location">
    <subcellularLocation>
        <location evidence="1">Golgi apparatus membrane</location>
        <topology evidence="1">Single-pass type II membrane protein</topology>
    </subcellularLocation>
</comment>
<evidence type="ECO:0000256" key="1">
    <source>
        <dbReference type="ARBA" id="ARBA00004323"/>
    </source>
</evidence>
<evidence type="ECO:0000256" key="7">
    <source>
        <dbReference type="ARBA" id="ARBA00023034"/>
    </source>
</evidence>
<evidence type="ECO:0000256" key="9">
    <source>
        <dbReference type="ARBA" id="ARBA00023180"/>
    </source>
</evidence>
<dbReference type="InterPro" id="IPR027417">
    <property type="entry name" value="P-loop_NTPase"/>
</dbReference>
<reference evidence="10" key="1">
    <citation type="submission" date="2022-03" db="EMBL/GenBank/DDBJ databases">
        <authorList>
            <person name="Martin C."/>
        </authorList>
    </citation>
    <scope>NUCLEOTIDE SEQUENCE</scope>
</reference>
<keyword evidence="4" id="KW-0812">Transmembrane</keyword>
<dbReference type="Proteomes" id="UP000749559">
    <property type="component" value="Unassembled WGS sequence"/>
</dbReference>
<organism evidence="10 11">
    <name type="scientific">Owenia fusiformis</name>
    <name type="common">Polychaete worm</name>
    <dbReference type="NCBI Taxonomy" id="6347"/>
    <lineage>
        <taxon>Eukaryota</taxon>
        <taxon>Metazoa</taxon>
        <taxon>Spiralia</taxon>
        <taxon>Lophotrochozoa</taxon>
        <taxon>Annelida</taxon>
        <taxon>Polychaeta</taxon>
        <taxon>Sedentaria</taxon>
        <taxon>Canalipalpata</taxon>
        <taxon>Sabellida</taxon>
        <taxon>Oweniida</taxon>
        <taxon>Oweniidae</taxon>
        <taxon>Owenia</taxon>
    </lineage>
</organism>
<dbReference type="SUPFAM" id="SSF52540">
    <property type="entry name" value="P-loop containing nucleoside triphosphate hydrolases"/>
    <property type="match status" value="1"/>
</dbReference>
<dbReference type="OrthoDB" id="514299at2759"/>
<keyword evidence="3" id="KW-0808">Transferase</keyword>
<keyword evidence="7" id="KW-0333">Golgi apparatus</keyword>
<evidence type="ECO:0000313" key="10">
    <source>
        <dbReference type="EMBL" id="CAH1773332.1"/>
    </source>
</evidence>
<dbReference type="GO" id="GO:0000139">
    <property type="term" value="C:Golgi membrane"/>
    <property type="evidence" value="ECO:0007669"/>
    <property type="project" value="UniProtKB-SubCell"/>
</dbReference>
<keyword evidence="11" id="KW-1185">Reference proteome</keyword>
<dbReference type="InterPro" id="IPR009729">
    <property type="entry name" value="Gal-3-0_sulfotransfrase"/>
</dbReference>
<comment type="similarity">
    <text evidence="2">Belongs to the galactose-3-O-sulfotransferase family.</text>
</comment>
<keyword evidence="6" id="KW-1133">Transmembrane helix</keyword>
<evidence type="ECO:0000256" key="5">
    <source>
        <dbReference type="ARBA" id="ARBA00022968"/>
    </source>
</evidence>
<dbReference type="GO" id="GO:0001733">
    <property type="term" value="F:galactosylceramide sulfotransferase activity"/>
    <property type="evidence" value="ECO:0007669"/>
    <property type="project" value="InterPro"/>
</dbReference>
<protein>
    <submittedName>
        <fullName evidence="10">Uncharacterized protein</fullName>
    </submittedName>
</protein>
<gene>
    <name evidence="10" type="ORF">OFUS_LOCUS945</name>
</gene>
<dbReference type="EMBL" id="CAIIXF020000001">
    <property type="protein sequence ID" value="CAH1773332.1"/>
    <property type="molecule type" value="Genomic_DNA"/>
</dbReference>
<comment type="caution">
    <text evidence="10">The sequence shown here is derived from an EMBL/GenBank/DDBJ whole genome shotgun (WGS) entry which is preliminary data.</text>
</comment>
<dbReference type="AlphaFoldDB" id="A0A8J1UDN8"/>
<sequence>MNEITGKSKMRNCCSILNRYFKVLLAILLLTLIVQLAMFKKSMFSSQEYSANLATFRDGHLIENPSQESPILQKWRLKLHGHYQERKPLDSIYFLKIHKTGSTTLQGIIMRYGDTRNLTFGLHYGLASLGYPKPFQKSFVRRFKDNTSRLDIICHHLRHSDEVFEVLKPKVKAVTLIRNPTYSFISAFKYYQAWSRRCFGTGNIDAFLSEPDRYTRAINYSRACQNKQLFDLGMQPNNSRNIVEVINKIHEIDRTFHLVMISEYFKESLILLKHLMNWSFHDIIYFSKNVQNKKTDQVDKTHPRAYKIIKELNSGDEFMYQYYNRTFWKIIDIFGRDKMDRELAEFNVLQDEMEAVCIEDEVEGRDKNVEPQYKAVYLTNRVNAYILTEEGKNNETCRQMLMYEVQYTNHLRKKMRETIM</sequence>
<dbReference type="Gene3D" id="3.40.50.300">
    <property type="entry name" value="P-loop containing nucleotide triphosphate hydrolases"/>
    <property type="match status" value="1"/>
</dbReference>
<evidence type="ECO:0000256" key="3">
    <source>
        <dbReference type="ARBA" id="ARBA00022679"/>
    </source>
</evidence>
<dbReference type="PANTHER" id="PTHR14647">
    <property type="entry name" value="GALACTOSE-3-O-SULFOTRANSFERASE"/>
    <property type="match status" value="1"/>
</dbReference>
<keyword evidence="9" id="KW-0325">Glycoprotein</keyword>
<dbReference type="Pfam" id="PF06990">
    <property type="entry name" value="Gal-3-0_sulfotr"/>
    <property type="match status" value="1"/>
</dbReference>
<keyword evidence="8" id="KW-0472">Membrane</keyword>
<accession>A0A8J1UDN8</accession>
<name>A0A8J1UDN8_OWEFU</name>
<evidence type="ECO:0000256" key="8">
    <source>
        <dbReference type="ARBA" id="ARBA00023136"/>
    </source>
</evidence>
<evidence type="ECO:0000256" key="2">
    <source>
        <dbReference type="ARBA" id="ARBA00008124"/>
    </source>
</evidence>
<evidence type="ECO:0000313" key="11">
    <source>
        <dbReference type="Proteomes" id="UP000749559"/>
    </source>
</evidence>
<keyword evidence="5" id="KW-0735">Signal-anchor</keyword>